<name>A0ACB9M116_BAUVA</name>
<dbReference type="EMBL" id="CM039435">
    <property type="protein sequence ID" value="KAI4317237.1"/>
    <property type="molecule type" value="Genomic_DNA"/>
</dbReference>
<dbReference type="Proteomes" id="UP000828941">
    <property type="component" value="Chromosome 10"/>
</dbReference>
<organism evidence="1 2">
    <name type="scientific">Bauhinia variegata</name>
    <name type="common">Purple orchid tree</name>
    <name type="synonym">Phanera variegata</name>
    <dbReference type="NCBI Taxonomy" id="167791"/>
    <lineage>
        <taxon>Eukaryota</taxon>
        <taxon>Viridiplantae</taxon>
        <taxon>Streptophyta</taxon>
        <taxon>Embryophyta</taxon>
        <taxon>Tracheophyta</taxon>
        <taxon>Spermatophyta</taxon>
        <taxon>Magnoliopsida</taxon>
        <taxon>eudicotyledons</taxon>
        <taxon>Gunneridae</taxon>
        <taxon>Pentapetalae</taxon>
        <taxon>rosids</taxon>
        <taxon>fabids</taxon>
        <taxon>Fabales</taxon>
        <taxon>Fabaceae</taxon>
        <taxon>Cercidoideae</taxon>
        <taxon>Cercideae</taxon>
        <taxon>Bauhiniinae</taxon>
        <taxon>Bauhinia</taxon>
    </lineage>
</organism>
<evidence type="ECO:0000313" key="2">
    <source>
        <dbReference type="Proteomes" id="UP000828941"/>
    </source>
</evidence>
<reference evidence="1 2" key="1">
    <citation type="journal article" date="2022" name="DNA Res.">
        <title>Chromosomal-level genome assembly of the orchid tree Bauhinia variegata (Leguminosae; Cercidoideae) supports the allotetraploid origin hypothesis of Bauhinia.</title>
        <authorList>
            <person name="Zhong Y."/>
            <person name="Chen Y."/>
            <person name="Zheng D."/>
            <person name="Pang J."/>
            <person name="Liu Y."/>
            <person name="Luo S."/>
            <person name="Meng S."/>
            <person name="Qian L."/>
            <person name="Wei D."/>
            <person name="Dai S."/>
            <person name="Zhou R."/>
        </authorList>
    </citation>
    <scope>NUCLEOTIDE SEQUENCE [LARGE SCALE GENOMIC DNA]</scope>
    <source>
        <strain evidence="1">BV-YZ2020</strain>
    </source>
</reference>
<sequence length="456" mass="51931">MEPSLFDGIINKDLLDGTQVQLLSTKFRRYLTAENGGGDVVVANRVSASGWETFRLWRVSDSSFNFRVFNKQFLGLEYNGGGNRLVAVSTSPSYSETFEIVRNNWDPNKIRIKASNGKFLQVKSEWVVTADYDGISWENSDPSVFRVTIVRTLQGEYQITNGYGPSRAPQVMQQHWNTYITEDDFRFMSENGLTAVRIPVGWWIAHDPTPPKPFVGGSLAALDNAFTWAENHGMKVIVDLHAVQGSQNGNDHSGTRDGYTEWGDSYIPDTVQVIEFLAQRYGNRPGIGAIEVLNEPQGVNLDSLKSYYWQAYVAVRRHSPSAYVIMSNPLGEDSKVLLPFASGFYRLAIDVHYYNLYTDTFKNMNVQNNIDYIRNERASDLRGMTTTINAPLIFVGEWTDEWNVWGASMEDYQRFGQAQIEVYSSGATFGWAYWTYKCQYNHCSLRWMIENGYIKL</sequence>
<evidence type="ECO:0000313" key="1">
    <source>
        <dbReference type="EMBL" id="KAI4317237.1"/>
    </source>
</evidence>
<gene>
    <name evidence="1" type="ORF">L6164_025126</name>
</gene>
<keyword evidence="2" id="KW-1185">Reference proteome</keyword>
<accession>A0ACB9M116</accession>
<comment type="caution">
    <text evidence="1">The sequence shown here is derived from an EMBL/GenBank/DDBJ whole genome shotgun (WGS) entry which is preliminary data.</text>
</comment>
<protein>
    <submittedName>
        <fullName evidence="1">Uncharacterized protein</fullName>
    </submittedName>
</protein>
<proteinExistence type="predicted"/>